<dbReference type="EMBL" id="JAUSYA010000001">
    <property type="protein sequence ID" value="MDQ0683649.1"/>
    <property type="molecule type" value="Genomic_DNA"/>
</dbReference>
<dbReference type="Gene3D" id="2.40.110.10">
    <property type="entry name" value="Butyryl-CoA Dehydrogenase, subunit A, domain 2"/>
    <property type="match status" value="1"/>
</dbReference>
<keyword evidence="10" id="KW-1185">Reference proteome</keyword>
<comment type="similarity">
    <text evidence="2 5">Belongs to the acyl-CoA dehydrogenase family.</text>
</comment>
<accession>A0ABU0PZ12</accession>
<comment type="cofactor">
    <cofactor evidence="1 5">
        <name>FAD</name>
        <dbReference type="ChEBI" id="CHEBI:57692"/>
    </cofactor>
</comment>
<sequence>MPMPMPTTPATLDRFLTPSHQALWADADAFAQEQVLPLVERMESAPSRVDRKLARLMANRRWFGVTVPAAFGGMQAGHVAKTILIHRLARVSGAAAAILQASLIPVAALLHFGNSDQRTALLPSVADGSMLMSIAVTEPDQGGHIGGMKASAEWDGTAWVLSGTKAHVGNSHIADLHVVVARTAPHGTRTSQALTAFLVRTDQRGVHVHRHTSKLGLHGFGFGLISFDRVRIPSENVLGEEGQGFAVAQSSSVLYGRPNLAAVSLGLHESAVALTAQYISARPRSKGTLADLGVVRDRLGQMSAREIMARILAYHAVDMLDRGLPCDMELITAKGIGHELASDTGTDAMELHGANALDDSYPLQRVWRDMQTTYAPAGTGEVQRIRLAEGLLQEHRRSPEQTDDSGRIAWSVLLADRIRPARLDPAAAV</sequence>
<name>A0ABU0PZ12_STRAH</name>
<protein>
    <submittedName>
        <fullName evidence="9">Alkylation response protein AidB-like acyl-CoA dehydrogenase</fullName>
    </submittedName>
</protein>
<dbReference type="Proteomes" id="UP001243364">
    <property type="component" value="Unassembled WGS sequence"/>
</dbReference>
<keyword evidence="3 5" id="KW-0285">Flavoprotein</keyword>
<feature type="domain" description="Acyl-CoA oxidase/dehydrogenase middle" evidence="7">
    <location>
        <begin position="134"/>
        <end position="230"/>
    </location>
</feature>
<dbReference type="SUPFAM" id="SSF56645">
    <property type="entry name" value="Acyl-CoA dehydrogenase NM domain-like"/>
    <property type="match status" value="1"/>
</dbReference>
<reference evidence="9 10" key="1">
    <citation type="submission" date="2023-07" db="EMBL/GenBank/DDBJ databases">
        <title>Comparative genomics of wheat-associated soil bacteria to identify genetic determinants of phenazine resistance.</title>
        <authorList>
            <person name="Mouncey N."/>
        </authorList>
    </citation>
    <scope>NUCLEOTIDE SEQUENCE [LARGE SCALE GENOMIC DNA]</scope>
    <source>
        <strain evidence="9 10">W4I19-2</strain>
    </source>
</reference>
<dbReference type="InterPro" id="IPR009075">
    <property type="entry name" value="AcylCo_DH/oxidase_C"/>
</dbReference>
<dbReference type="Pfam" id="PF00441">
    <property type="entry name" value="Acyl-CoA_dh_1"/>
    <property type="match status" value="1"/>
</dbReference>
<evidence type="ECO:0000313" key="10">
    <source>
        <dbReference type="Proteomes" id="UP001243364"/>
    </source>
</evidence>
<evidence type="ECO:0000256" key="4">
    <source>
        <dbReference type="ARBA" id="ARBA00022827"/>
    </source>
</evidence>
<dbReference type="InterPro" id="IPR006091">
    <property type="entry name" value="Acyl-CoA_Oxase/DH_mid-dom"/>
</dbReference>
<keyword evidence="4 5" id="KW-0274">FAD</keyword>
<dbReference type="InterPro" id="IPR013786">
    <property type="entry name" value="AcylCoA_DH/ox_N"/>
</dbReference>
<dbReference type="SUPFAM" id="SSF47203">
    <property type="entry name" value="Acyl-CoA dehydrogenase C-terminal domain-like"/>
    <property type="match status" value="1"/>
</dbReference>
<dbReference type="PANTHER" id="PTHR43884:SF19">
    <property type="entry name" value="ACYL-COA DEHYDROGENASE FADE4-RELATED"/>
    <property type="match status" value="1"/>
</dbReference>
<evidence type="ECO:0000259" key="6">
    <source>
        <dbReference type="Pfam" id="PF00441"/>
    </source>
</evidence>
<proteinExistence type="inferred from homology"/>
<evidence type="ECO:0000256" key="2">
    <source>
        <dbReference type="ARBA" id="ARBA00009347"/>
    </source>
</evidence>
<evidence type="ECO:0000313" key="9">
    <source>
        <dbReference type="EMBL" id="MDQ0683649.1"/>
    </source>
</evidence>
<evidence type="ECO:0000256" key="1">
    <source>
        <dbReference type="ARBA" id="ARBA00001974"/>
    </source>
</evidence>
<dbReference type="InterPro" id="IPR046373">
    <property type="entry name" value="Acyl-CoA_Oxase/DH_mid-dom_sf"/>
</dbReference>
<organism evidence="9 10">
    <name type="scientific">Streptomyces achromogenes</name>
    <dbReference type="NCBI Taxonomy" id="67255"/>
    <lineage>
        <taxon>Bacteria</taxon>
        <taxon>Bacillati</taxon>
        <taxon>Actinomycetota</taxon>
        <taxon>Actinomycetes</taxon>
        <taxon>Kitasatosporales</taxon>
        <taxon>Streptomycetaceae</taxon>
        <taxon>Streptomyces</taxon>
    </lineage>
</organism>
<dbReference type="Gene3D" id="1.10.540.10">
    <property type="entry name" value="Acyl-CoA dehydrogenase/oxidase, N-terminal domain"/>
    <property type="match status" value="1"/>
</dbReference>
<gene>
    <name evidence="9" type="ORF">QFZ56_002612</name>
</gene>
<dbReference type="InterPro" id="IPR009100">
    <property type="entry name" value="AcylCoA_DH/oxidase_NM_dom_sf"/>
</dbReference>
<dbReference type="CDD" id="cd00567">
    <property type="entry name" value="ACAD"/>
    <property type="match status" value="1"/>
</dbReference>
<dbReference type="InterPro" id="IPR036250">
    <property type="entry name" value="AcylCo_DH-like_C"/>
</dbReference>
<keyword evidence="5" id="KW-0560">Oxidoreductase</keyword>
<dbReference type="Pfam" id="PF02770">
    <property type="entry name" value="Acyl-CoA_dh_M"/>
    <property type="match status" value="1"/>
</dbReference>
<dbReference type="Pfam" id="PF02771">
    <property type="entry name" value="Acyl-CoA_dh_N"/>
    <property type="match status" value="1"/>
</dbReference>
<feature type="domain" description="Acyl-CoA dehydrogenase/oxidase C-terminal" evidence="6">
    <location>
        <begin position="242"/>
        <end position="392"/>
    </location>
</feature>
<evidence type="ECO:0000256" key="5">
    <source>
        <dbReference type="RuleBase" id="RU362125"/>
    </source>
</evidence>
<evidence type="ECO:0000259" key="8">
    <source>
        <dbReference type="Pfam" id="PF02771"/>
    </source>
</evidence>
<comment type="caution">
    <text evidence="9">The sequence shown here is derived from an EMBL/GenBank/DDBJ whole genome shotgun (WGS) entry which is preliminary data.</text>
</comment>
<dbReference type="PANTHER" id="PTHR43884">
    <property type="entry name" value="ACYL-COA DEHYDROGENASE"/>
    <property type="match status" value="1"/>
</dbReference>
<dbReference type="InterPro" id="IPR037069">
    <property type="entry name" value="AcylCoA_DH/ox_N_sf"/>
</dbReference>
<dbReference type="Gene3D" id="1.20.140.10">
    <property type="entry name" value="Butyryl-CoA Dehydrogenase, subunit A, domain 3"/>
    <property type="match status" value="1"/>
</dbReference>
<evidence type="ECO:0000256" key="3">
    <source>
        <dbReference type="ARBA" id="ARBA00022630"/>
    </source>
</evidence>
<evidence type="ECO:0000259" key="7">
    <source>
        <dbReference type="Pfam" id="PF02770"/>
    </source>
</evidence>
<feature type="domain" description="Acyl-CoA dehydrogenase/oxidase N-terminal" evidence="8">
    <location>
        <begin position="17"/>
        <end position="128"/>
    </location>
</feature>